<keyword evidence="2" id="KW-0732">Signal</keyword>
<evidence type="ECO:0000256" key="2">
    <source>
        <dbReference type="SAM" id="SignalP"/>
    </source>
</evidence>
<evidence type="ECO:0008006" key="5">
    <source>
        <dbReference type="Google" id="ProtNLM"/>
    </source>
</evidence>
<dbReference type="EMBL" id="FRAM01000001">
    <property type="protein sequence ID" value="SHJ97505.1"/>
    <property type="molecule type" value="Genomic_DNA"/>
</dbReference>
<dbReference type="AlphaFoldDB" id="A0A1M6NP86"/>
<feature type="signal peptide" evidence="2">
    <location>
        <begin position="1"/>
        <end position="20"/>
    </location>
</feature>
<gene>
    <name evidence="3" type="ORF">SAMN05444371_0548</name>
</gene>
<keyword evidence="1" id="KW-1133">Transmembrane helix</keyword>
<protein>
    <recommendedName>
        <fullName evidence="5">HTH luxR-type domain-containing protein</fullName>
    </recommendedName>
</protein>
<dbReference type="Proteomes" id="UP000184498">
    <property type="component" value="Unassembled WGS sequence"/>
</dbReference>
<keyword evidence="1" id="KW-0812">Transmembrane</keyword>
<sequence>MKRYLLLILMLSHFCLFSQNQVNEKQIDSMLNIHYTSKIHDINYLEPLLTEVYYKSREIDYPKGKLESLLRLSAFYLNADKNPERVKSNLDEAEKIALEKNDYFYYCKAKALRAGILANQSSYHESAEMLEKSSAFFNRIRQKDRKIAIKAYYYARYINLYALQNKKDSTLFYARAMYDTALQLPDNSPQKVDLVAVAARVLTGIYTENKQFSKAVYYLKVQEKYLKIISNSFDIGMYHKTYAKLILDSKFRNESNLDTALYHLTLAEKHIHIEKSSLVLADLYSDIAEVYQAKKDKDNSLLYMTYSEKINQGSKYVRKTNVNHIINADLLIPEFDQEMIDSYKMKSYTFRTIYLFIVALVASLLALCFLLRRSASRKAKRQQSRNVIQDDNNYRIAELTHQALNGDKAFFIHFLDEFPDFGDKLIKINSNIKVSDIEFCALLKLNLQAKQIAEAKKMSVAAVTAKKGRIRKKLNINADENIYQWFLNV</sequence>
<evidence type="ECO:0000313" key="4">
    <source>
        <dbReference type="Proteomes" id="UP000184498"/>
    </source>
</evidence>
<evidence type="ECO:0000256" key="1">
    <source>
        <dbReference type="SAM" id="Phobius"/>
    </source>
</evidence>
<proteinExistence type="predicted"/>
<dbReference type="RefSeq" id="WP_139258199.1">
    <property type="nucleotide sequence ID" value="NZ_FRAM01000001.1"/>
</dbReference>
<organism evidence="3 4">
    <name type="scientific">Epilithonimonas mollis</name>
    <dbReference type="NCBI Taxonomy" id="216903"/>
    <lineage>
        <taxon>Bacteria</taxon>
        <taxon>Pseudomonadati</taxon>
        <taxon>Bacteroidota</taxon>
        <taxon>Flavobacteriia</taxon>
        <taxon>Flavobacteriales</taxon>
        <taxon>Weeksellaceae</taxon>
        <taxon>Chryseobacterium group</taxon>
        <taxon>Epilithonimonas</taxon>
    </lineage>
</organism>
<reference evidence="4" key="1">
    <citation type="submission" date="2016-11" db="EMBL/GenBank/DDBJ databases">
        <authorList>
            <person name="Varghese N."/>
            <person name="Submissions S."/>
        </authorList>
    </citation>
    <scope>NUCLEOTIDE SEQUENCE [LARGE SCALE GENOMIC DNA]</scope>
    <source>
        <strain evidence="4">DSM 18016</strain>
    </source>
</reference>
<name>A0A1M6NP86_9FLAO</name>
<feature type="transmembrane region" description="Helical" evidence="1">
    <location>
        <begin position="353"/>
        <end position="371"/>
    </location>
</feature>
<feature type="chain" id="PRO_5012612909" description="HTH luxR-type domain-containing protein" evidence="2">
    <location>
        <begin position="21"/>
        <end position="489"/>
    </location>
</feature>
<accession>A0A1M6NP86</accession>
<dbReference type="STRING" id="216903.SAMN05444371_0548"/>
<evidence type="ECO:0000313" key="3">
    <source>
        <dbReference type="EMBL" id="SHJ97505.1"/>
    </source>
</evidence>
<keyword evidence="1" id="KW-0472">Membrane</keyword>
<dbReference type="OrthoDB" id="1274361at2"/>
<keyword evidence="4" id="KW-1185">Reference proteome</keyword>